<keyword evidence="2" id="KW-1185">Reference proteome</keyword>
<comment type="caution">
    <text evidence="1">The sequence shown here is derived from an EMBL/GenBank/DDBJ whole genome shotgun (WGS) entry which is preliminary data.</text>
</comment>
<dbReference type="SUPFAM" id="SSF53067">
    <property type="entry name" value="Actin-like ATPase domain"/>
    <property type="match status" value="1"/>
</dbReference>
<evidence type="ECO:0008006" key="3">
    <source>
        <dbReference type="Google" id="ProtNLM"/>
    </source>
</evidence>
<sequence length="1195" mass="134234">MAHYYNLPKLNFEDYPPATASGVWMKSGALNDMASSLELSNDDVEIDGLKSLPDPWARPLLFNQALTTKGHIAKADARDQWRGLLALLALRHFYTNTFILRVQTIDLDQTGVGNAKFRSVLRRLAPKDTLNQNLDWTRTGVITIRTTGEDEFDVGETNAIGLMVPNCLVAPARGARNLQMEGVPWLRDGLRDPCNYNDIPQEQWVALYAYLINIFKALDGPNISHKAHEIRTEIGDFGKACKEKIDGSARAFAGNYEGFSEDLPYPFYEVLGSAPAPGDEVEGAISECELKVLPDNGVFARSDDEQGKLRGLILIDPDIAKKTLQKAPQDVRLYSKYMLGTVDQGGNRDALQRDAERDGYMVITPDQLFTEKLVKLANDGPVEEHGPRWENFTLPISPLVLFLISRDRISHQLSIDDRGDAFEVRLTLDLIPSDSSSRAPIHTISKLYDKQTMVAEESVPDDIILWPDVGMKNWPWNFMRYSFNSDYEMAPRFAASMQSLADTVALRSKNRRTEAMALLMSLGSNDDLVFERMEQFFQGNSGELKGQDGKLIAHRFRFTDIEDAIGEQHILGQGADYLFFGMKPDDGGDIMPAGCILLPERRSAQGPGTMDIAVDFGTTNTVVYFKSGSKTERMVFKPRVSRPIHSRLADEDQFHYDCVPFFPATEVISPFPTVMYRRSFDLRGGNSSGDVGNSNYHGITDNIFFMPEVADKFSYAVEREEKKELAFDLKWSKDPEIKWMVRRFIRQIIMMSTVEAMAREVMPEKIKWHFSYPQAWSSRDANVFQEAVKLAWTGIMEPVIGKKPNIKDYVDFETEGAAALRFFVDGPEHVGKAGRLITMFDIGGGTTEIAIYHREETIWRSSFKIAGGDFFTQFLSQNIAVFDEFRSSASSMRDVLERFGQNASLKHFVELYISQPDFNDTFADSYPMFSDEPQGVGLTNTATLALAGLFYYTGLVLRSLKSKGLLNDSDINSLTLAFAGRGSSFFSHFGRAEDEYSLLGQLARMITDVVHAEPAEGEENARITEPSDPRVGDLFSTHPKHEVAHGMLCGTRADRKRHARNTATPLGEAVILSNGEQKTFGSDFAVEDLPEGLRLDDVTDHEFDRFLDLLAKRTGLKIKIDSKNGAARNDIRNSVDREFSRALAALEQSGDDETGETQEIEPPFISKLRMLVHMLARNVDERQNLLTVQNEDPKW</sequence>
<proteinExistence type="predicted"/>
<dbReference type="PANTHER" id="PTHR42749:SF1">
    <property type="entry name" value="CELL SHAPE-DETERMINING PROTEIN MREB"/>
    <property type="match status" value="1"/>
</dbReference>
<gene>
    <name evidence="1" type="ORF">I5L03_11995</name>
</gene>
<name>A0ABS0N669_9SPHN</name>
<dbReference type="Proteomes" id="UP000602442">
    <property type="component" value="Unassembled WGS sequence"/>
</dbReference>
<protein>
    <recommendedName>
        <fullName evidence="3">Virulence factor SrfB-like protein</fullName>
    </recommendedName>
</protein>
<evidence type="ECO:0000313" key="2">
    <source>
        <dbReference type="Proteomes" id="UP000602442"/>
    </source>
</evidence>
<reference evidence="1 2" key="1">
    <citation type="submission" date="2020-11" db="EMBL/GenBank/DDBJ databases">
        <title>Erythrobacter sediminis sp. nov., a marine bacterium from a tidal flat of Garorim Bay.</title>
        <authorList>
            <person name="Kim D."/>
            <person name="Yoo Y."/>
            <person name="Kim J.-J."/>
        </authorList>
    </citation>
    <scope>NUCLEOTIDE SEQUENCE [LARGE SCALE GENOMIC DNA]</scope>
    <source>
        <strain evidence="1 2">JGD-13</strain>
    </source>
</reference>
<dbReference type="PANTHER" id="PTHR42749">
    <property type="entry name" value="CELL SHAPE-DETERMINING PROTEIN MREB"/>
    <property type="match status" value="1"/>
</dbReference>
<organism evidence="1 2">
    <name type="scientific">Aurantiacibacter sediminis</name>
    <dbReference type="NCBI Taxonomy" id="2793064"/>
    <lineage>
        <taxon>Bacteria</taxon>
        <taxon>Pseudomonadati</taxon>
        <taxon>Pseudomonadota</taxon>
        <taxon>Alphaproteobacteria</taxon>
        <taxon>Sphingomonadales</taxon>
        <taxon>Erythrobacteraceae</taxon>
        <taxon>Aurantiacibacter</taxon>
    </lineage>
</organism>
<accession>A0ABS0N669</accession>
<dbReference type="Gene3D" id="3.30.420.150">
    <property type="entry name" value="Exopolyphosphatase. Domain 2"/>
    <property type="match status" value="1"/>
</dbReference>
<dbReference type="InterPro" id="IPR043129">
    <property type="entry name" value="ATPase_NBD"/>
</dbReference>
<dbReference type="EMBL" id="JAEANY010000004">
    <property type="protein sequence ID" value="MBH5323304.1"/>
    <property type="molecule type" value="Genomic_DNA"/>
</dbReference>
<dbReference type="RefSeq" id="WP_197922034.1">
    <property type="nucleotide sequence ID" value="NZ_CAWPTA010000009.1"/>
</dbReference>
<evidence type="ECO:0000313" key="1">
    <source>
        <dbReference type="EMBL" id="MBH5323304.1"/>
    </source>
</evidence>